<evidence type="ECO:0000313" key="3">
    <source>
        <dbReference type="EMBL" id="KIL64710.1"/>
    </source>
</evidence>
<sequence length="327" mass="36430">MVSVTLLFGPLLIGVFLNAILYGIFILQLLCYFQLFKRDVPSMRYFTIFLFVAETVNTGFLIFLVFQPLILLFGQPEATLYFPFALPAVPITTVIISTPIQILFARRIALITKSKVLAWTISLLALVAFGGALWLLVTIRAVRFFAEKHELHWPALTWLLASAIADILIAIVLTHSLFRKKNQAMRADPAIARIIRLTIQTGIVTAVLATLDVICFLAFPDTTINFIWDFPLPKLYSNALLSTLNARRGREEMGTIFTTINDNVLFMSVGSELVEMGTLSIQAKGEPSTPHFHESKVHNEDMCARSCSNARESDTGSSSITIVESIK</sequence>
<name>A0A0C2SNA1_AMAMK</name>
<accession>A0A0C2SNA1</accession>
<dbReference type="InterPro" id="IPR045339">
    <property type="entry name" value="DUF6534"/>
</dbReference>
<protein>
    <recommendedName>
        <fullName evidence="2">DUF6534 domain-containing protein</fullName>
    </recommendedName>
</protein>
<feature type="domain" description="DUF6534" evidence="2">
    <location>
        <begin position="162"/>
        <end position="248"/>
    </location>
</feature>
<keyword evidence="1" id="KW-0472">Membrane</keyword>
<dbReference type="HOGENOM" id="CLU_046025_2_0_1"/>
<evidence type="ECO:0000256" key="1">
    <source>
        <dbReference type="SAM" id="Phobius"/>
    </source>
</evidence>
<feature type="transmembrane region" description="Helical" evidence="1">
    <location>
        <begin position="6"/>
        <end position="33"/>
    </location>
</feature>
<keyword evidence="1" id="KW-0812">Transmembrane</keyword>
<proteinExistence type="predicted"/>
<dbReference type="Proteomes" id="UP000054549">
    <property type="component" value="Unassembled WGS sequence"/>
</dbReference>
<evidence type="ECO:0000313" key="4">
    <source>
        <dbReference type="Proteomes" id="UP000054549"/>
    </source>
</evidence>
<dbReference type="PANTHER" id="PTHR40465">
    <property type="entry name" value="CHROMOSOME 1, WHOLE GENOME SHOTGUN SEQUENCE"/>
    <property type="match status" value="1"/>
</dbReference>
<feature type="transmembrane region" description="Helical" evidence="1">
    <location>
        <begin position="80"/>
        <end position="104"/>
    </location>
</feature>
<feature type="transmembrane region" description="Helical" evidence="1">
    <location>
        <begin position="156"/>
        <end position="178"/>
    </location>
</feature>
<dbReference type="AlphaFoldDB" id="A0A0C2SNA1"/>
<dbReference type="InParanoid" id="A0A0C2SNA1"/>
<feature type="transmembrane region" description="Helical" evidence="1">
    <location>
        <begin position="116"/>
        <end position="136"/>
    </location>
</feature>
<reference evidence="3 4" key="1">
    <citation type="submission" date="2014-04" db="EMBL/GenBank/DDBJ databases">
        <title>Evolutionary Origins and Diversification of the Mycorrhizal Mutualists.</title>
        <authorList>
            <consortium name="DOE Joint Genome Institute"/>
            <consortium name="Mycorrhizal Genomics Consortium"/>
            <person name="Kohler A."/>
            <person name="Kuo A."/>
            <person name="Nagy L.G."/>
            <person name="Floudas D."/>
            <person name="Copeland A."/>
            <person name="Barry K.W."/>
            <person name="Cichocki N."/>
            <person name="Veneault-Fourrey C."/>
            <person name="LaButti K."/>
            <person name="Lindquist E.A."/>
            <person name="Lipzen A."/>
            <person name="Lundell T."/>
            <person name="Morin E."/>
            <person name="Murat C."/>
            <person name="Riley R."/>
            <person name="Ohm R."/>
            <person name="Sun H."/>
            <person name="Tunlid A."/>
            <person name="Henrissat B."/>
            <person name="Grigoriev I.V."/>
            <person name="Hibbett D.S."/>
            <person name="Martin F."/>
        </authorList>
    </citation>
    <scope>NUCLEOTIDE SEQUENCE [LARGE SCALE GENOMIC DNA]</scope>
    <source>
        <strain evidence="3 4">Koide BX008</strain>
    </source>
</reference>
<dbReference type="STRING" id="946122.A0A0C2SNA1"/>
<evidence type="ECO:0000259" key="2">
    <source>
        <dbReference type="Pfam" id="PF20152"/>
    </source>
</evidence>
<keyword evidence="1" id="KW-1133">Transmembrane helix</keyword>
<dbReference type="OrthoDB" id="3265526at2759"/>
<dbReference type="Pfam" id="PF20152">
    <property type="entry name" value="DUF6534"/>
    <property type="match status" value="1"/>
</dbReference>
<organism evidence="3 4">
    <name type="scientific">Amanita muscaria (strain Koide BX008)</name>
    <dbReference type="NCBI Taxonomy" id="946122"/>
    <lineage>
        <taxon>Eukaryota</taxon>
        <taxon>Fungi</taxon>
        <taxon>Dikarya</taxon>
        <taxon>Basidiomycota</taxon>
        <taxon>Agaricomycotina</taxon>
        <taxon>Agaricomycetes</taxon>
        <taxon>Agaricomycetidae</taxon>
        <taxon>Agaricales</taxon>
        <taxon>Pluteineae</taxon>
        <taxon>Amanitaceae</taxon>
        <taxon>Amanita</taxon>
    </lineage>
</organism>
<feature type="transmembrane region" description="Helical" evidence="1">
    <location>
        <begin position="45"/>
        <end position="74"/>
    </location>
</feature>
<gene>
    <name evidence="3" type="ORF">M378DRAFT_126213</name>
</gene>
<dbReference type="EMBL" id="KN818247">
    <property type="protein sequence ID" value="KIL64710.1"/>
    <property type="molecule type" value="Genomic_DNA"/>
</dbReference>
<feature type="transmembrane region" description="Helical" evidence="1">
    <location>
        <begin position="199"/>
        <end position="219"/>
    </location>
</feature>
<keyword evidence="4" id="KW-1185">Reference proteome</keyword>
<dbReference type="PANTHER" id="PTHR40465:SF1">
    <property type="entry name" value="DUF6534 DOMAIN-CONTAINING PROTEIN"/>
    <property type="match status" value="1"/>
</dbReference>